<gene>
    <name evidence="1" type="ORF">FHETE_1910</name>
</gene>
<reference evidence="1 2" key="1">
    <citation type="submission" date="2020-05" db="EMBL/GenBank/DDBJ databases">
        <title>Identification and distribution of gene clusters putatively required for synthesis of sphingolipid metabolism inhibitors in phylogenetically diverse species of the filamentous fungus Fusarium.</title>
        <authorList>
            <person name="Kim H.-S."/>
            <person name="Busman M."/>
            <person name="Brown D.W."/>
            <person name="Divon H."/>
            <person name="Uhlig S."/>
            <person name="Proctor R.H."/>
        </authorList>
    </citation>
    <scope>NUCLEOTIDE SEQUENCE [LARGE SCALE GENOMIC DNA]</scope>
    <source>
        <strain evidence="1 2">NRRL 20693</strain>
    </source>
</reference>
<sequence length="402" mass="46852">MSVCQACQVIGEHPSAREFLAAHGHGRHWSLRVESEEARWRHAEAICEREFKDALMKEYLTLFMDTPESRAFMTPEAKQIHEENLWKARESRMVRGMSHSRVRGLYTDDGTDDSPVTKLLTLRDPVLETSASIRVVEARFVREGRWYLGHPPGTFIFQYHDFRTCTGDGYQTFMGSESVVSELNFTYMGQVPRHPKLHAARVRQMWKFMLTLFISELQLKAGPKHLELYPDLEVILAESQVQSADVFQPVWEHWERRSSEPRMGSMRFPDNTTRTNFSRLPHVQEFAWHMCTLMREHRDSDSDAPNHPIWLLLASSTGLPVERLARLWEGQLQNVAEERLRSGSRESLFIYEVEPGTEDIHQFYQQPPFDDDPINPRMIYTWPVYEDVPIAGYPSPQVESEK</sequence>
<name>A0A8H5TWY3_FUSHE</name>
<dbReference type="AlphaFoldDB" id="A0A8H5TWY3"/>
<dbReference type="OrthoDB" id="5104015at2759"/>
<organism evidence="1 2">
    <name type="scientific">Fusarium heterosporum</name>
    <dbReference type="NCBI Taxonomy" id="42747"/>
    <lineage>
        <taxon>Eukaryota</taxon>
        <taxon>Fungi</taxon>
        <taxon>Dikarya</taxon>
        <taxon>Ascomycota</taxon>
        <taxon>Pezizomycotina</taxon>
        <taxon>Sordariomycetes</taxon>
        <taxon>Hypocreomycetidae</taxon>
        <taxon>Hypocreales</taxon>
        <taxon>Nectriaceae</taxon>
        <taxon>Fusarium</taxon>
        <taxon>Fusarium heterosporum species complex</taxon>
    </lineage>
</organism>
<keyword evidence="2" id="KW-1185">Reference proteome</keyword>
<protein>
    <submittedName>
        <fullName evidence="1">Ring finger</fullName>
    </submittedName>
</protein>
<evidence type="ECO:0000313" key="2">
    <source>
        <dbReference type="Proteomes" id="UP000567885"/>
    </source>
</evidence>
<dbReference type="Proteomes" id="UP000567885">
    <property type="component" value="Unassembled WGS sequence"/>
</dbReference>
<proteinExistence type="predicted"/>
<comment type="caution">
    <text evidence="1">The sequence shown here is derived from an EMBL/GenBank/DDBJ whole genome shotgun (WGS) entry which is preliminary data.</text>
</comment>
<evidence type="ECO:0000313" key="1">
    <source>
        <dbReference type="EMBL" id="KAF5677008.1"/>
    </source>
</evidence>
<dbReference type="EMBL" id="JAAGWQ010000027">
    <property type="protein sequence ID" value="KAF5677008.1"/>
    <property type="molecule type" value="Genomic_DNA"/>
</dbReference>
<accession>A0A8H5TWY3</accession>